<dbReference type="PANTHER" id="PTHR11705:SF140">
    <property type="entry name" value="FI02848P-RELATED"/>
    <property type="match status" value="1"/>
</dbReference>
<evidence type="ECO:0000256" key="2">
    <source>
        <dbReference type="ARBA" id="ARBA00004613"/>
    </source>
</evidence>
<dbReference type="FunFam" id="3.40.630.10:FF:000040">
    <property type="entry name" value="zinc carboxypeptidase"/>
    <property type="match status" value="1"/>
</dbReference>
<keyword evidence="7" id="KW-0479">Metal-binding</keyword>
<organism evidence="18 19">
    <name type="scientific">Hypothenemus hampei</name>
    <name type="common">Coffee berry borer</name>
    <dbReference type="NCBI Taxonomy" id="57062"/>
    <lineage>
        <taxon>Eukaryota</taxon>
        <taxon>Metazoa</taxon>
        <taxon>Ecdysozoa</taxon>
        <taxon>Arthropoda</taxon>
        <taxon>Hexapoda</taxon>
        <taxon>Insecta</taxon>
        <taxon>Pterygota</taxon>
        <taxon>Neoptera</taxon>
        <taxon>Endopterygota</taxon>
        <taxon>Coleoptera</taxon>
        <taxon>Polyphaga</taxon>
        <taxon>Cucujiformia</taxon>
        <taxon>Curculionidae</taxon>
        <taxon>Scolytinae</taxon>
        <taxon>Hypothenemus</taxon>
    </lineage>
</organism>
<evidence type="ECO:0000256" key="14">
    <source>
        <dbReference type="ARBA" id="ARBA00069039"/>
    </source>
</evidence>
<keyword evidence="10" id="KW-0862">Zinc</keyword>
<evidence type="ECO:0000256" key="10">
    <source>
        <dbReference type="ARBA" id="ARBA00022833"/>
    </source>
</evidence>
<sequence length="424" mass="48940">MVLLTLILELLIIALVNSNYTGYKVYKVVPDTFEQLKAIDRFHYQPHFDFWQDGTTVGQTNNIMVAPKDQSDFEADLLKNKLNFEISVDDVESFLNQEKQERLMTRTFLSLGQVTFQSYMFYSEHMAYLRRLANDYPQIVTLDKIGESYEGRDLLLIHISSGPSDISKPVIFIDAGIHCREWISPPVALYIIQQLVENPENSYLYQNVDWYILPSLNPDGYEYTQTHNRLWRKNRRLTAGAECYGTDLNRNFDYMWMFDGASQDSCTEIYAGPEAFSEPETQALRNWFLNNTELNIKLYLTFHSYGEMMLYPWGYARVLPENFEELHRVGELAANAIGQATRINSNYLVNSSAILLYPAAGGSDDWVKAIAGVDLAYCVELPDGDAPFFFMLPARQILPVVQETFEGVKAFHSYIEETYWNENL</sequence>
<dbReference type="InterPro" id="IPR036990">
    <property type="entry name" value="M14A-like_propep"/>
</dbReference>
<keyword evidence="9" id="KW-0378">Hydrolase</keyword>
<dbReference type="GO" id="GO:0004180">
    <property type="term" value="F:carboxypeptidase activity"/>
    <property type="evidence" value="ECO:0007669"/>
    <property type="project" value="UniProtKB-KW"/>
</dbReference>
<evidence type="ECO:0000256" key="4">
    <source>
        <dbReference type="ARBA" id="ARBA00022525"/>
    </source>
</evidence>
<dbReference type="CDD" id="cd03860">
    <property type="entry name" value="M14_CP_A-B_like"/>
    <property type="match status" value="1"/>
</dbReference>
<accession>A0ABD1ESX1</accession>
<comment type="function">
    <text evidence="13">Involved in the digestion of the blood meal.</text>
</comment>
<proteinExistence type="inferred from homology"/>
<dbReference type="PRINTS" id="PR00765">
    <property type="entry name" value="CRBOXYPTASEA"/>
</dbReference>
<dbReference type="SUPFAM" id="SSF53187">
    <property type="entry name" value="Zn-dependent exopeptidases"/>
    <property type="match status" value="1"/>
</dbReference>
<dbReference type="InterPro" id="IPR003146">
    <property type="entry name" value="M14A_act_pep"/>
</dbReference>
<dbReference type="EMBL" id="JBDJPC010000005">
    <property type="protein sequence ID" value="KAL1501713.1"/>
    <property type="molecule type" value="Genomic_DNA"/>
</dbReference>
<keyword evidence="12" id="KW-1015">Disulfide bond</keyword>
<evidence type="ECO:0000313" key="19">
    <source>
        <dbReference type="Proteomes" id="UP001566132"/>
    </source>
</evidence>
<evidence type="ECO:0000256" key="6">
    <source>
        <dbReference type="ARBA" id="ARBA00022670"/>
    </source>
</evidence>
<keyword evidence="5" id="KW-0121">Carboxypeptidase</keyword>
<evidence type="ECO:0000256" key="11">
    <source>
        <dbReference type="ARBA" id="ARBA00023049"/>
    </source>
</evidence>
<keyword evidence="11" id="KW-0482">Metalloprotease</keyword>
<dbReference type="GO" id="GO:0005576">
    <property type="term" value="C:extracellular region"/>
    <property type="evidence" value="ECO:0007669"/>
    <property type="project" value="UniProtKB-SubCell"/>
</dbReference>
<evidence type="ECO:0000256" key="7">
    <source>
        <dbReference type="ARBA" id="ARBA00022723"/>
    </source>
</evidence>
<dbReference type="Gene3D" id="3.30.70.340">
    <property type="entry name" value="Metallocarboxypeptidase-like"/>
    <property type="match status" value="1"/>
</dbReference>
<evidence type="ECO:0000256" key="5">
    <source>
        <dbReference type="ARBA" id="ARBA00022645"/>
    </source>
</evidence>
<keyword evidence="6" id="KW-0645">Protease</keyword>
<evidence type="ECO:0000256" key="16">
    <source>
        <dbReference type="SAM" id="SignalP"/>
    </source>
</evidence>
<evidence type="ECO:0000259" key="17">
    <source>
        <dbReference type="PROSITE" id="PS52035"/>
    </source>
</evidence>
<keyword evidence="8 16" id="KW-0732">Signal</keyword>
<evidence type="ECO:0000256" key="12">
    <source>
        <dbReference type="ARBA" id="ARBA00023157"/>
    </source>
</evidence>
<comment type="cofactor">
    <cofactor evidence="1">
        <name>Zn(2+)</name>
        <dbReference type="ChEBI" id="CHEBI:29105"/>
    </cofactor>
</comment>
<reference evidence="18 19" key="1">
    <citation type="submission" date="2024-05" db="EMBL/GenBank/DDBJ databases">
        <title>Genetic variation in Jamaican populations of the coffee berry borer (Hypothenemus hampei).</title>
        <authorList>
            <person name="Errbii M."/>
            <person name="Myrie A."/>
        </authorList>
    </citation>
    <scope>NUCLEOTIDE SEQUENCE [LARGE SCALE GENOMIC DNA]</scope>
    <source>
        <strain evidence="18">JA-Hopewell-2020-01-JO</strain>
        <tissue evidence="18">Whole body</tissue>
    </source>
</reference>
<dbReference type="GO" id="GO:0008237">
    <property type="term" value="F:metallopeptidase activity"/>
    <property type="evidence" value="ECO:0007669"/>
    <property type="project" value="UniProtKB-KW"/>
</dbReference>
<evidence type="ECO:0000313" key="18">
    <source>
        <dbReference type="EMBL" id="KAL1501713.1"/>
    </source>
</evidence>
<evidence type="ECO:0000256" key="3">
    <source>
        <dbReference type="ARBA" id="ARBA00005988"/>
    </source>
</evidence>
<dbReference type="Pfam" id="PF02244">
    <property type="entry name" value="Propep_M14"/>
    <property type="match status" value="1"/>
</dbReference>
<dbReference type="PANTHER" id="PTHR11705">
    <property type="entry name" value="PROTEASE FAMILY M14 CARBOXYPEPTIDASE A,B"/>
    <property type="match status" value="1"/>
</dbReference>
<keyword evidence="4" id="KW-0964">Secreted</keyword>
<feature type="signal peptide" evidence="16">
    <location>
        <begin position="1"/>
        <end position="18"/>
    </location>
</feature>
<comment type="subcellular location">
    <subcellularLocation>
        <location evidence="2">Secreted</location>
    </subcellularLocation>
</comment>
<dbReference type="InterPro" id="IPR000834">
    <property type="entry name" value="Peptidase_M14"/>
</dbReference>
<evidence type="ECO:0000256" key="1">
    <source>
        <dbReference type="ARBA" id="ARBA00001947"/>
    </source>
</evidence>
<dbReference type="FunFam" id="3.30.70.340:FF:000002">
    <property type="entry name" value="Carboxypeptidase A"/>
    <property type="match status" value="1"/>
</dbReference>
<dbReference type="SMART" id="SM00631">
    <property type="entry name" value="Zn_pept"/>
    <property type="match status" value="1"/>
</dbReference>
<dbReference type="AlphaFoldDB" id="A0ABD1ESX1"/>
<evidence type="ECO:0000256" key="13">
    <source>
        <dbReference type="ARBA" id="ARBA00057299"/>
    </source>
</evidence>
<dbReference type="SUPFAM" id="SSF54897">
    <property type="entry name" value="Protease propeptides/inhibitors"/>
    <property type="match status" value="1"/>
</dbReference>
<dbReference type="Pfam" id="PF00246">
    <property type="entry name" value="Peptidase_M14"/>
    <property type="match status" value="1"/>
</dbReference>
<protein>
    <recommendedName>
        <fullName evidence="14">Zinc carboxypeptidase A 1</fullName>
    </recommendedName>
</protein>
<dbReference type="Proteomes" id="UP001566132">
    <property type="component" value="Unassembled WGS sequence"/>
</dbReference>
<name>A0ABD1ESX1_HYPHA</name>
<dbReference type="PROSITE" id="PS52035">
    <property type="entry name" value="PEPTIDASE_M14"/>
    <property type="match status" value="1"/>
</dbReference>
<dbReference type="GO" id="GO:0046872">
    <property type="term" value="F:metal ion binding"/>
    <property type="evidence" value="ECO:0007669"/>
    <property type="project" value="UniProtKB-KW"/>
</dbReference>
<feature type="active site" description="Proton donor/acceptor" evidence="15">
    <location>
        <position position="380"/>
    </location>
</feature>
<comment type="similarity">
    <text evidence="3 15">Belongs to the peptidase M14 family.</text>
</comment>
<evidence type="ECO:0000256" key="9">
    <source>
        <dbReference type="ARBA" id="ARBA00022801"/>
    </source>
</evidence>
<evidence type="ECO:0000256" key="15">
    <source>
        <dbReference type="PROSITE-ProRule" id="PRU01379"/>
    </source>
</evidence>
<feature type="chain" id="PRO_5044837480" description="Zinc carboxypeptidase A 1" evidence="16">
    <location>
        <begin position="19"/>
        <end position="424"/>
    </location>
</feature>
<gene>
    <name evidence="18" type="ORF">ABEB36_006994</name>
</gene>
<evidence type="ECO:0000256" key="8">
    <source>
        <dbReference type="ARBA" id="ARBA00022729"/>
    </source>
</evidence>
<comment type="caution">
    <text evidence="18">The sequence shown here is derived from an EMBL/GenBank/DDBJ whole genome shotgun (WGS) entry which is preliminary data.</text>
</comment>
<dbReference type="GO" id="GO:0006508">
    <property type="term" value="P:proteolysis"/>
    <property type="evidence" value="ECO:0007669"/>
    <property type="project" value="UniProtKB-KW"/>
</dbReference>
<feature type="domain" description="Peptidase M14" evidence="17">
    <location>
        <begin position="118"/>
        <end position="415"/>
    </location>
</feature>
<dbReference type="Gene3D" id="3.40.630.10">
    <property type="entry name" value="Zn peptidases"/>
    <property type="match status" value="1"/>
</dbReference>
<keyword evidence="19" id="KW-1185">Reference proteome</keyword>